<feature type="region of interest" description="Disordered" evidence="3">
    <location>
        <begin position="1019"/>
        <end position="1053"/>
    </location>
</feature>
<gene>
    <name evidence="4" type="ORF">Cvel_19146</name>
</gene>
<dbReference type="SUPFAM" id="SSF52058">
    <property type="entry name" value="L domain-like"/>
    <property type="match status" value="1"/>
</dbReference>
<keyword evidence="2" id="KW-0677">Repeat</keyword>
<accession>A0A0G4FWU7</accession>
<feature type="region of interest" description="Disordered" evidence="3">
    <location>
        <begin position="399"/>
        <end position="419"/>
    </location>
</feature>
<feature type="compositionally biased region" description="Acidic residues" evidence="3">
    <location>
        <begin position="1021"/>
        <end position="1050"/>
    </location>
</feature>
<evidence type="ECO:0000256" key="1">
    <source>
        <dbReference type="ARBA" id="ARBA00022614"/>
    </source>
</evidence>
<feature type="compositionally biased region" description="Basic and acidic residues" evidence="3">
    <location>
        <begin position="563"/>
        <end position="585"/>
    </location>
</feature>
<dbReference type="Gene3D" id="3.80.10.10">
    <property type="entry name" value="Ribonuclease Inhibitor"/>
    <property type="match status" value="3"/>
</dbReference>
<feature type="region of interest" description="Disordered" evidence="3">
    <location>
        <begin position="1"/>
        <end position="27"/>
    </location>
</feature>
<dbReference type="InterPro" id="IPR050836">
    <property type="entry name" value="SDS22/Internalin_LRR"/>
</dbReference>
<sequence>MPTRERKQKSPPTRHIEFEEEEEQPQLRWTGKETVLEEELVEEIAKKTNVKASQKLSLRFKFIQQIENLHVAKKLSNTITALDLSCNNISEIANLAPLPGLTNLNLSGNSIRTLRGLESLTKLHTLNADDNCILEIGGLEHIRSLRVLSLDKNQISNIRGLDKMTRLQELSLANNEISRLRRGLMSLRCLESLNLSGNSVATLDTSELSGLLSLRELCLDRNELKNIDATTAVAKRLQVLSASHNRLTSLKRLPFFPCLFELSVASNKISELCNFTRMTPHLETIDLSDNNIPSALQLVAAFPVEASTLKRLCSEAEEKQGGREKERTVTDESETATALPADSSIPSTRQDSLTPSADELEDSTALTLPSSNAKETHEQDRSFTALPLALALCSTPEDPLTQEVPATSTVPTTAPFRPVCDLNASNNPFFEDLLNSLREAAEGKGEEKEGEHSERSDGLISTHRTGGADRTKETETEIENVKPTDQRNNISADPDPVSPPKSAQKDTPALPSSADNHLSVAESEHCTKPGSAKGNGGGKCELIPLPPDLTSRRGPFGHRRQQRDKSLRGERMKGAENEKDREKKQGALNRQGSNQEDVLVLRRIPKSSPNSANGDGCSLCISLGCSDVCIPSETERRVFEARALSEWLRTGRVSLSVKSNTSDTASSAISSSPGSLAIVKEKKTSPADEKEEEDDSSDSDKIDARLDEALKRVPGKCVQSALSKTEALIVLKQERTAAASEKEKRGGARGKGAKVPSGAPHPLFPSTRSISGSSVAAPPSVSGSTQGDNQSDVHSQSQSRMSSNIRRDKSVERSREKNKKKAESSLLSDIPEVSLREFSSSLLPKEVASGDSLTQSDDAMREREKKRELLEATGVRDSRVLSTVCRLNSSMKESLFLPIGAAPIDTEVKEIKDDIIHRRGIPASVFEALTNDLAEKERAQRAAKAAVAKGTIVRVGEGKEEVDKTKHKGGKGDQESLKTLRDLVDSQGLPLVPLLAAPRLSTRDAAEVQELVERMKRAAEEGGEGFDFKDEDEEEKQGEEEDDEEEEYEKEVEKEMRMALLRLRRQKILRDNEPLMLQDSVSVSSSSKSSAPPAVSSGNGLTAVAARLESHLSSLLSLSASTIQEIDESIKRKEDVANEFYRESYEAQEARMAELRHRASTNHPVPPPVTSPSDTNRKSLKLPPIAQRRGSLAGGGKDASVVSPANGLPSSPHGSSPPPSAQSLN</sequence>
<dbReference type="VEuPathDB" id="CryptoDB:Cvel_19146"/>
<evidence type="ECO:0000313" key="4">
    <source>
        <dbReference type="EMBL" id="CEM19622.1"/>
    </source>
</evidence>
<dbReference type="InterPro" id="IPR032675">
    <property type="entry name" value="LRR_dom_sf"/>
</dbReference>
<name>A0A0G4FWU7_9ALVE</name>
<feature type="compositionally biased region" description="Low complexity" evidence="3">
    <location>
        <begin position="659"/>
        <end position="675"/>
    </location>
</feature>
<dbReference type="PROSITE" id="PS51450">
    <property type="entry name" value="LRR"/>
    <property type="match status" value="5"/>
</dbReference>
<feature type="region of interest" description="Disordered" evidence="3">
    <location>
        <begin position="441"/>
        <end position="615"/>
    </location>
</feature>
<dbReference type="PANTHER" id="PTHR46652">
    <property type="entry name" value="LEUCINE-RICH REPEAT AND IQ DOMAIN-CONTAINING PROTEIN 1-RELATED"/>
    <property type="match status" value="1"/>
</dbReference>
<organism evidence="4">
    <name type="scientific">Chromera velia CCMP2878</name>
    <dbReference type="NCBI Taxonomy" id="1169474"/>
    <lineage>
        <taxon>Eukaryota</taxon>
        <taxon>Sar</taxon>
        <taxon>Alveolata</taxon>
        <taxon>Colpodellida</taxon>
        <taxon>Chromeraceae</taxon>
        <taxon>Chromera</taxon>
    </lineage>
</organism>
<feature type="region of interest" description="Disordered" evidence="3">
    <location>
        <begin position="656"/>
        <end position="706"/>
    </location>
</feature>
<feature type="region of interest" description="Disordered" evidence="3">
    <location>
        <begin position="315"/>
        <end position="364"/>
    </location>
</feature>
<feature type="region of interest" description="Disordered" evidence="3">
    <location>
        <begin position="736"/>
        <end position="826"/>
    </location>
</feature>
<evidence type="ECO:0000256" key="3">
    <source>
        <dbReference type="SAM" id="MobiDB-lite"/>
    </source>
</evidence>
<dbReference type="PANTHER" id="PTHR46652:SF3">
    <property type="entry name" value="LEUCINE-RICH REPEAT-CONTAINING PROTEIN 9"/>
    <property type="match status" value="1"/>
</dbReference>
<evidence type="ECO:0000256" key="2">
    <source>
        <dbReference type="ARBA" id="ARBA00022737"/>
    </source>
</evidence>
<feature type="compositionally biased region" description="Polar residues" evidence="3">
    <location>
        <begin position="785"/>
        <end position="804"/>
    </location>
</feature>
<reference evidence="4" key="1">
    <citation type="submission" date="2014-11" db="EMBL/GenBank/DDBJ databases">
        <authorList>
            <person name="Otto D Thomas"/>
            <person name="Naeem Raeece"/>
        </authorList>
    </citation>
    <scope>NUCLEOTIDE SEQUENCE</scope>
</reference>
<feature type="compositionally biased region" description="Polar residues" evidence="3">
    <location>
        <begin position="344"/>
        <end position="355"/>
    </location>
</feature>
<proteinExistence type="predicted"/>
<dbReference type="InterPro" id="IPR001611">
    <property type="entry name" value="Leu-rich_rpt"/>
</dbReference>
<dbReference type="EMBL" id="CDMZ01000694">
    <property type="protein sequence ID" value="CEM19622.1"/>
    <property type="molecule type" value="Genomic_DNA"/>
</dbReference>
<feature type="compositionally biased region" description="Low complexity" evidence="3">
    <location>
        <begin position="771"/>
        <end position="784"/>
    </location>
</feature>
<feature type="compositionally biased region" description="Low complexity" evidence="3">
    <location>
        <begin position="404"/>
        <end position="415"/>
    </location>
</feature>
<feature type="compositionally biased region" description="Basic and acidic residues" evidence="3">
    <location>
        <begin position="805"/>
        <end position="815"/>
    </location>
</feature>
<feature type="compositionally biased region" description="Basic and acidic residues" evidence="3">
    <location>
        <begin position="466"/>
        <end position="485"/>
    </location>
</feature>
<dbReference type="SMART" id="SM00369">
    <property type="entry name" value="LRR_TYP"/>
    <property type="match status" value="5"/>
</dbReference>
<feature type="compositionally biased region" description="Basic and acidic residues" evidence="3">
    <location>
        <begin position="736"/>
        <end position="746"/>
    </location>
</feature>
<feature type="compositionally biased region" description="Basic and acidic residues" evidence="3">
    <location>
        <begin position="679"/>
        <end position="688"/>
    </location>
</feature>
<feature type="compositionally biased region" description="Pro residues" evidence="3">
    <location>
        <begin position="1215"/>
        <end position="1225"/>
    </location>
</feature>
<dbReference type="SMART" id="SM00365">
    <property type="entry name" value="LRR_SD22"/>
    <property type="match status" value="9"/>
</dbReference>
<feature type="compositionally biased region" description="Basic and acidic residues" evidence="3">
    <location>
        <begin position="441"/>
        <end position="457"/>
    </location>
</feature>
<protein>
    <recommendedName>
        <fullName evidence="5">U2A'/phosphoprotein 32 family A C-terminal domain-containing protein</fullName>
    </recommendedName>
</protein>
<feature type="compositionally biased region" description="Basic and acidic residues" evidence="3">
    <location>
        <begin position="315"/>
        <end position="330"/>
    </location>
</feature>
<evidence type="ECO:0008006" key="5">
    <source>
        <dbReference type="Google" id="ProtNLM"/>
    </source>
</evidence>
<dbReference type="Pfam" id="PF13855">
    <property type="entry name" value="LRR_8"/>
    <property type="match status" value="1"/>
</dbReference>
<dbReference type="AlphaFoldDB" id="A0A0G4FWU7"/>
<feature type="region of interest" description="Disordered" evidence="3">
    <location>
        <begin position="1151"/>
        <end position="1225"/>
    </location>
</feature>
<keyword evidence="1" id="KW-0433">Leucine-rich repeat</keyword>
<dbReference type="InterPro" id="IPR003591">
    <property type="entry name" value="Leu-rich_rpt_typical-subtyp"/>
</dbReference>